<dbReference type="EMBL" id="OB668716">
    <property type="protein sequence ID" value="CAD7234444.1"/>
    <property type="molecule type" value="Genomic_DNA"/>
</dbReference>
<sequence length="198" mass="22702">MDDQEELDSINFIYDDTVVEYLIEDDEVRQLWRYSRSLVTRKFLKPNIVTLTPETFDDFVKGTDLGAITFVQDWDDISNTVVELLEEVMSYDSLPAGAKFARVSCVDWPKLCDEQDFTEYGEIRLIRHGNMIPWTGPASSEGISRALKLFSLPFPMELTSLLEVRRMLSSKILEEFDVRSSVVLVFPKSTAGKKVITK</sequence>
<protein>
    <submittedName>
        <fullName evidence="1">Uncharacterized protein</fullName>
    </submittedName>
</protein>
<name>A0A7R8WTZ4_9CRUS</name>
<reference evidence="1" key="1">
    <citation type="submission" date="2020-11" db="EMBL/GenBank/DDBJ databases">
        <authorList>
            <person name="Tran Van P."/>
        </authorList>
    </citation>
    <scope>NUCLEOTIDE SEQUENCE</scope>
</reference>
<proteinExistence type="predicted"/>
<dbReference type="InterPro" id="IPR036249">
    <property type="entry name" value="Thioredoxin-like_sf"/>
</dbReference>
<dbReference type="PANTHER" id="PTHR22699:SF1">
    <property type="entry name" value="THIOREDOXIN DOMAIN-CONTAINING PROTEIN 16"/>
    <property type="match status" value="1"/>
</dbReference>
<dbReference type="PANTHER" id="PTHR22699">
    <property type="entry name" value="THIOREDOXIN DOMAIN-CONTAINING PROTEIN 16"/>
    <property type="match status" value="1"/>
</dbReference>
<dbReference type="AlphaFoldDB" id="A0A7R8WTZ4"/>
<gene>
    <name evidence="1" type="ORF">CTOB1V02_LOCUS12260</name>
</gene>
<accession>A0A7R8WTZ4</accession>
<dbReference type="InterPro" id="IPR040090">
    <property type="entry name" value="TXNDC16"/>
</dbReference>
<evidence type="ECO:0000313" key="1">
    <source>
        <dbReference type="EMBL" id="CAD7234444.1"/>
    </source>
</evidence>
<dbReference type="SUPFAM" id="SSF52833">
    <property type="entry name" value="Thioredoxin-like"/>
    <property type="match status" value="1"/>
</dbReference>
<organism evidence="1">
    <name type="scientific">Cyprideis torosa</name>
    <dbReference type="NCBI Taxonomy" id="163714"/>
    <lineage>
        <taxon>Eukaryota</taxon>
        <taxon>Metazoa</taxon>
        <taxon>Ecdysozoa</taxon>
        <taxon>Arthropoda</taxon>
        <taxon>Crustacea</taxon>
        <taxon>Oligostraca</taxon>
        <taxon>Ostracoda</taxon>
        <taxon>Podocopa</taxon>
        <taxon>Podocopida</taxon>
        <taxon>Cytherocopina</taxon>
        <taxon>Cytheroidea</taxon>
        <taxon>Cytherideidae</taxon>
        <taxon>Cyprideis</taxon>
    </lineage>
</organism>
<dbReference type="Gene3D" id="3.40.30.10">
    <property type="entry name" value="Glutaredoxin"/>
    <property type="match status" value="1"/>
</dbReference>